<dbReference type="Proteomes" id="UP001222325">
    <property type="component" value="Unassembled WGS sequence"/>
</dbReference>
<dbReference type="EMBL" id="JARJCN010000068">
    <property type="protein sequence ID" value="KAJ7078146.1"/>
    <property type="molecule type" value="Genomic_DNA"/>
</dbReference>
<keyword evidence="2" id="KW-1185">Reference proteome</keyword>
<organism evidence="1 2">
    <name type="scientific">Mycena belliarum</name>
    <dbReference type="NCBI Taxonomy" id="1033014"/>
    <lineage>
        <taxon>Eukaryota</taxon>
        <taxon>Fungi</taxon>
        <taxon>Dikarya</taxon>
        <taxon>Basidiomycota</taxon>
        <taxon>Agaricomycotina</taxon>
        <taxon>Agaricomycetes</taxon>
        <taxon>Agaricomycetidae</taxon>
        <taxon>Agaricales</taxon>
        <taxon>Marasmiineae</taxon>
        <taxon>Mycenaceae</taxon>
        <taxon>Mycena</taxon>
    </lineage>
</organism>
<evidence type="ECO:0000313" key="2">
    <source>
        <dbReference type="Proteomes" id="UP001222325"/>
    </source>
</evidence>
<proteinExistence type="predicted"/>
<name>A0AAD6TSI2_9AGAR</name>
<accession>A0AAD6TSI2</accession>
<gene>
    <name evidence="1" type="ORF">B0H15DRAFT_1025939</name>
</gene>
<evidence type="ECO:0000313" key="1">
    <source>
        <dbReference type="EMBL" id="KAJ7078146.1"/>
    </source>
</evidence>
<reference evidence="1" key="1">
    <citation type="submission" date="2023-03" db="EMBL/GenBank/DDBJ databases">
        <title>Massive genome expansion in bonnet fungi (Mycena s.s.) driven by repeated elements and novel gene families across ecological guilds.</title>
        <authorList>
            <consortium name="Lawrence Berkeley National Laboratory"/>
            <person name="Harder C.B."/>
            <person name="Miyauchi S."/>
            <person name="Viragh M."/>
            <person name="Kuo A."/>
            <person name="Thoen E."/>
            <person name="Andreopoulos B."/>
            <person name="Lu D."/>
            <person name="Skrede I."/>
            <person name="Drula E."/>
            <person name="Henrissat B."/>
            <person name="Morin E."/>
            <person name="Kohler A."/>
            <person name="Barry K."/>
            <person name="LaButti K."/>
            <person name="Morin E."/>
            <person name="Salamov A."/>
            <person name="Lipzen A."/>
            <person name="Mereny Z."/>
            <person name="Hegedus B."/>
            <person name="Baldrian P."/>
            <person name="Stursova M."/>
            <person name="Weitz H."/>
            <person name="Taylor A."/>
            <person name="Grigoriev I.V."/>
            <person name="Nagy L.G."/>
            <person name="Martin F."/>
            <person name="Kauserud H."/>
        </authorList>
    </citation>
    <scope>NUCLEOTIDE SEQUENCE</scope>
    <source>
        <strain evidence="1">CBHHK173m</strain>
    </source>
</reference>
<dbReference type="AlphaFoldDB" id="A0AAD6TSI2"/>
<sequence length="201" mass="22778">MFRAYLYSTRSSLAEAKGPAAIIGAPDLRSRGRLQRSFDSQPSHAWNTTFFLHGPPPSGPAALAVNGALGISRDFRSIRTAAMRTIYFLTESPTWVVSIAETSSNQGRERLGILSPYVSCEWLRSSKCDLRYSCNRALERRLESDTLLTRAHTSLRLTWRAEAWSRRVMPESRKRFPERAHMPVSRSCDNWTSDTGRCRAH</sequence>
<protein>
    <submittedName>
        <fullName evidence="1">Uncharacterized protein</fullName>
    </submittedName>
</protein>
<comment type="caution">
    <text evidence="1">The sequence shown here is derived from an EMBL/GenBank/DDBJ whole genome shotgun (WGS) entry which is preliminary data.</text>
</comment>